<dbReference type="Pfam" id="PF01417">
    <property type="entry name" value="ENTH"/>
    <property type="match status" value="1"/>
</dbReference>
<dbReference type="GO" id="GO:0030276">
    <property type="term" value="F:clathrin binding"/>
    <property type="evidence" value="ECO:0000318"/>
    <property type="project" value="GO_Central"/>
</dbReference>
<evidence type="ECO:0000256" key="4">
    <source>
        <dbReference type="ARBA" id="ARBA00023329"/>
    </source>
</evidence>
<dbReference type="GO" id="GO:0005543">
    <property type="term" value="F:phospholipid binding"/>
    <property type="evidence" value="ECO:0000318"/>
    <property type="project" value="GO_Central"/>
</dbReference>
<protein>
    <recommendedName>
        <fullName evidence="5">ENTH domain-containing protein</fullName>
    </recommendedName>
</protein>
<dbReference type="SMART" id="SM00273">
    <property type="entry name" value="ENTH"/>
    <property type="match status" value="1"/>
</dbReference>
<dbReference type="Proteomes" id="UP000008311">
    <property type="component" value="Unassembled WGS sequence"/>
</dbReference>
<dbReference type="PANTHER" id="PTHR12276:SF113">
    <property type="entry name" value="ENTH_VHS FAMILY PROTEIN"/>
    <property type="match status" value="1"/>
</dbReference>
<dbReference type="CDD" id="cd03571">
    <property type="entry name" value="ENTH"/>
    <property type="match status" value="1"/>
</dbReference>
<evidence type="ECO:0000313" key="6">
    <source>
        <dbReference type="EMBL" id="EEF31530.1"/>
    </source>
</evidence>
<evidence type="ECO:0000313" key="7">
    <source>
        <dbReference type="Proteomes" id="UP000008311"/>
    </source>
</evidence>
<evidence type="ECO:0000259" key="5">
    <source>
        <dbReference type="PROSITE" id="PS50942"/>
    </source>
</evidence>
<dbReference type="GO" id="GO:0005886">
    <property type="term" value="C:plasma membrane"/>
    <property type="evidence" value="ECO:0000318"/>
    <property type="project" value="GO_Central"/>
</dbReference>
<gene>
    <name evidence="6" type="ORF">RCOM_1207100</name>
</gene>
<dbReference type="GO" id="GO:0005794">
    <property type="term" value="C:Golgi apparatus"/>
    <property type="evidence" value="ECO:0007669"/>
    <property type="project" value="UniProtKB-SubCell"/>
</dbReference>
<sequence>MLLERNGKMGNPFLHEFKRQASFFLKEKIKTARLALTDVTPTELLTEEATSGDFWAPDTRTMAVISRAAFEVDDYWRIVDILHKRLMKFDRKTWRVSYKSLLVLEHLLTHGPLRVVDEFESDKEVIKEIGSFQFVDEKGFNWALSVGNLSARILKLLEDEQFLKEERAKSRKLSRGIQGFGSFSPRSSTNDGSFKDLAAFRSCTRCNSNCSDQHSQEYHFLPYDDHFSLKEPQKLYEDISTALENNGKSREEEYTLMEDHPFCYTDHDTKETLLSTI</sequence>
<evidence type="ECO:0000256" key="2">
    <source>
        <dbReference type="ARBA" id="ARBA00004555"/>
    </source>
</evidence>
<dbReference type="InParanoid" id="B9SXX7"/>
<accession>B9SXX7</accession>
<dbReference type="PROSITE" id="PS50942">
    <property type="entry name" value="ENTH"/>
    <property type="match status" value="1"/>
</dbReference>
<organism evidence="6 7">
    <name type="scientific">Ricinus communis</name>
    <name type="common">Castor bean</name>
    <dbReference type="NCBI Taxonomy" id="3988"/>
    <lineage>
        <taxon>Eukaryota</taxon>
        <taxon>Viridiplantae</taxon>
        <taxon>Streptophyta</taxon>
        <taxon>Embryophyta</taxon>
        <taxon>Tracheophyta</taxon>
        <taxon>Spermatophyta</taxon>
        <taxon>Magnoliopsida</taxon>
        <taxon>eudicotyledons</taxon>
        <taxon>Gunneridae</taxon>
        <taxon>Pentapetalae</taxon>
        <taxon>rosids</taxon>
        <taxon>fabids</taxon>
        <taxon>Malpighiales</taxon>
        <taxon>Euphorbiaceae</taxon>
        <taxon>Acalyphoideae</taxon>
        <taxon>Acalypheae</taxon>
        <taxon>Ricinus</taxon>
    </lineage>
</organism>
<evidence type="ECO:0000256" key="1">
    <source>
        <dbReference type="ARBA" id="ARBA00004132"/>
    </source>
</evidence>
<dbReference type="eggNOG" id="KOG2056">
    <property type="taxonomic scope" value="Eukaryota"/>
</dbReference>
<dbReference type="InterPro" id="IPR013809">
    <property type="entry name" value="ENTH"/>
</dbReference>
<keyword evidence="3" id="KW-0333">Golgi apparatus</keyword>
<dbReference type="EMBL" id="EQ974236">
    <property type="protein sequence ID" value="EEF31530.1"/>
    <property type="molecule type" value="Genomic_DNA"/>
</dbReference>
<reference evidence="7" key="1">
    <citation type="journal article" date="2010" name="Nat. Biotechnol.">
        <title>Draft genome sequence of the oilseed species Ricinus communis.</title>
        <authorList>
            <person name="Chan A.P."/>
            <person name="Crabtree J."/>
            <person name="Zhao Q."/>
            <person name="Lorenzi H."/>
            <person name="Orvis J."/>
            <person name="Puiu D."/>
            <person name="Melake-Berhan A."/>
            <person name="Jones K.M."/>
            <person name="Redman J."/>
            <person name="Chen G."/>
            <person name="Cahoon E.B."/>
            <person name="Gedil M."/>
            <person name="Stanke M."/>
            <person name="Haas B.J."/>
            <person name="Wortman J.R."/>
            <person name="Fraser-Liggett C.M."/>
            <person name="Ravel J."/>
            <person name="Rabinowicz P.D."/>
        </authorList>
    </citation>
    <scope>NUCLEOTIDE SEQUENCE [LARGE SCALE GENOMIC DNA]</scope>
    <source>
        <strain evidence="7">cv. Hale</strain>
    </source>
</reference>
<feature type="domain" description="ENTH" evidence="5">
    <location>
        <begin position="34"/>
        <end position="167"/>
    </location>
</feature>
<dbReference type="InterPro" id="IPR008942">
    <property type="entry name" value="ENTH_VHS"/>
</dbReference>
<dbReference type="STRING" id="3988.B9SXX7"/>
<dbReference type="GO" id="GO:0005768">
    <property type="term" value="C:endosome"/>
    <property type="evidence" value="ECO:0000318"/>
    <property type="project" value="GO_Central"/>
</dbReference>
<dbReference type="PANTHER" id="PTHR12276">
    <property type="entry name" value="EPSIN/ENT-RELATED"/>
    <property type="match status" value="1"/>
</dbReference>
<keyword evidence="7" id="KW-1185">Reference proteome</keyword>
<dbReference type="Gene3D" id="1.25.40.90">
    <property type="match status" value="1"/>
</dbReference>
<dbReference type="GO" id="GO:0006897">
    <property type="term" value="P:endocytosis"/>
    <property type="evidence" value="ECO:0000318"/>
    <property type="project" value="GO_Central"/>
</dbReference>
<dbReference type="SUPFAM" id="SSF48464">
    <property type="entry name" value="ENTH/VHS domain"/>
    <property type="match status" value="1"/>
</dbReference>
<proteinExistence type="predicted"/>
<dbReference type="GO" id="GO:0030125">
    <property type="term" value="C:clathrin vesicle coat"/>
    <property type="evidence" value="ECO:0000318"/>
    <property type="project" value="GO_Central"/>
</dbReference>
<name>B9SXX7_RICCO</name>
<evidence type="ECO:0000256" key="3">
    <source>
        <dbReference type="ARBA" id="ARBA00023034"/>
    </source>
</evidence>
<dbReference type="AlphaFoldDB" id="B9SXX7"/>
<keyword evidence="4" id="KW-0968">Cytoplasmic vesicle</keyword>
<comment type="subcellular location">
    <subcellularLocation>
        <location evidence="1">Cytoplasmic vesicle</location>
        <location evidence="1">Clathrin-coated vesicle</location>
    </subcellularLocation>
    <subcellularLocation>
        <location evidence="2">Golgi apparatus</location>
    </subcellularLocation>
</comment>